<gene>
    <name evidence="1" type="ORF">NM688_g1689</name>
</gene>
<comment type="caution">
    <text evidence="1">The sequence shown here is derived from an EMBL/GenBank/DDBJ whole genome shotgun (WGS) entry which is preliminary data.</text>
</comment>
<protein>
    <submittedName>
        <fullName evidence="1">Uncharacterized protein</fullName>
    </submittedName>
</protein>
<accession>A0ACC1TBE6</accession>
<reference evidence="1" key="1">
    <citation type="submission" date="2022-07" db="EMBL/GenBank/DDBJ databases">
        <title>Genome Sequence of Phlebia brevispora.</title>
        <authorList>
            <person name="Buettner E."/>
        </authorList>
    </citation>
    <scope>NUCLEOTIDE SEQUENCE</scope>
    <source>
        <strain evidence="1">MPL23</strain>
    </source>
</reference>
<evidence type="ECO:0000313" key="2">
    <source>
        <dbReference type="Proteomes" id="UP001148662"/>
    </source>
</evidence>
<dbReference type="EMBL" id="JANHOG010000188">
    <property type="protein sequence ID" value="KAJ3557049.1"/>
    <property type="molecule type" value="Genomic_DNA"/>
</dbReference>
<proteinExistence type="predicted"/>
<keyword evidence="2" id="KW-1185">Reference proteome</keyword>
<name>A0ACC1TBE6_9APHY</name>
<dbReference type="Proteomes" id="UP001148662">
    <property type="component" value="Unassembled WGS sequence"/>
</dbReference>
<sequence length="1791" mass="199979">MSSPLHLPPLDGSLTVLPGFLDFHAEYNPDRPWAVYPWSGDVGSISFSELAKATHRLAHFLRPDASIQSRDIAVVLVNCDTVLYATVLMGIARAGMVPFPVSHRNSPEAITHLLRKSSCYRVLTQTSLKHLLSNAETAFSAEGLTLQIDELPELSKVYPKFAVGNGIAHDAKEALYPALPRPGNDELAMFIHSSGSTGFPKPIPLTQKIITQWVKNPMFVDGRRYRASWGSMALPTFHSMGILTQLMAPLIAGEPVGLYEPKSPAPPVVPSPQNLLDALRITGCNAVMTVPSFVEIWAESEETVKFLASLSMVVSIFLIHMLLLSARLIAAKFFGGGPLSAENGNKLVAAGVRLVSGYGATEAGPVAHPFDGFDADPSNPDAKTPEDWAWSRMPPLTSPRWVPQGDGTYELQFLTNENHQPSVENLPDAKGYATSDFIILSFSQYESSVGRKDDVIVLGSADLPIAGEKVVPIPQERYIASHPLIADVVMFGRGKSQVGILIDPVPEHAVSPGNKEEASKFIDEIWAYIEQANTEAPTFARIFKEMVVLTDPAKPLPRATKGNIVRNPALKLYAEEIEQLYETRESDLDLKTISCPEAWTPEGVESWLLDLTASVNHGASLQATLDIFEQGFDSLHATFLRNHIVNALRASEIPDIKTAAKLVDQNIVYANPTIQRLAAAVTSIVSTKAAGSHTAYQARLIEDFVVKYTANLPFVPQQAEVPKQNIIVFLTGSTGSVGSYLLASLLSDPRVAMVYAFNRPSKSSTNRQSASFEDRGLDSGLLNGIKYVPVTGDLSDDNFGLSKEVLEQIASSVTHVVHNGWRVDFNHALVSFESLIAGTRKLVDFCLSVGRPIRMLFTSSVGVANSWPGDRGLVPESPLSNPEFASDSGYSASKYVVEQILGKARVQGFEATSIRVGQVCGTDVSGAWNVTDWVPILVKSALTMGSVPDLNEPATWIPVDAVAGSFVDLMFSPRKLPVLVNLVHPRPVTWQQLVDAIGEELHVPISVLPMAEWLEKLEILAEDADPEVMDKVPAIKLLGFFRVTFSAQSSRPAFDTAKLQEFSDTMNTISPIGKQHAAMWIKTIFTPCGHVRSGGKTAVPGTNWRKWKVVFSNLFDTEMALATMSGMRVKDVEPPWHLSLTPSPLLDPCLPDDPILPMYIRNTDTGKPLQVADAQTLFIRFRTAGPLVSVHVNVDVGYESPACVLQFWDEEHAKYAKKSGAGIHPAFQEMHFTLQTYDPWNLYCCNLGSSIRSDTLRQEFAKFGSIIDTRVVRSGFPDAFGFISFKTREEAANAKRNLNWKTLDGRAISIRYHEPKSQAKIRPHPGARSSIMLFTTGEPSGHVPEFKSNGRPNSTFRPRPSTEELEKMKEKARARLQRSIAEGIEKKAKQMKEEALRQEEEKAKEVEQAEEAANEAEENLIQAKSAFEEATRLLNAAQARLTEAEQAAQQSTVDWERAIGELRLATENRRTAECEESQATQRREEAERKEREAGNDKSTSQDQAAYADQREEPEKEQDRTRAEEHDHQEEETEEEEARRHAAELEESRRKLEELRRQEETDKQEREAKRREAELAESRRRMAELEEEDRQRQREKKEAAEAAKRAKEERERLARQEEERKAREKREQKEREEDAARARLRAYYDAATREKHRCRTRDEALWRRTMPWNASKSVSRFKLVCKEFDEIKFSATQPLTFASVPWPTLHSPHEVTESDIEWQAVERFFQHLERVVDDSEYRTLVEKTHRRFHPDKWRSRGLLNTILDDITRKGIEDAGNIVAQALTPIWEKSRGK</sequence>
<evidence type="ECO:0000313" key="1">
    <source>
        <dbReference type="EMBL" id="KAJ3557049.1"/>
    </source>
</evidence>
<organism evidence="1 2">
    <name type="scientific">Phlebia brevispora</name>
    <dbReference type="NCBI Taxonomy" id="194682"/>
    <lineage>
        <taxon>Eukaryota</taxon>
        <taxon>Fungi</taxon>
        <taxon>Dikarya</taxon>
        <taxon>Basidiomycota</taxon>
        <taxon>Agaricomycotina</taxon>
        <taxon>Agaricomycetes</taxon>
        <taxon>Polyporales</taxon>
        <taxon>Meruliaceae</taxon>
        <taxon>Phlebia</taxon>
    </lineage>
</organism>